<dbReference type="InterPro" id="IPR045357">
    <property type="entry name" value="Aminopeptidase_N-like_N"/>
</dbReference>
<evidence type="ECO:0000256" key="8">
    <source>
        <dbReference type="ARBA" id="ARBA00022723"/>
    </source>
</evidence>
<keyword evidence="8" id="KW-0479">Metal-binding</keyword>
<evidence type="ECO:0000313" key="15">
    <source>
        <dbReference type="EMBL" id="OYD17097.1"/>
    </source>
</evidence>
<feature type="domain" description="FlgD/Vpr Ig-like" evidence="13">
    <location>
        <begin position="593"/>
        <end position="642"/>
    </location>
</feature>
<keyword evidence="7" id="KW-0645">Protease</keyword>
<dbReference type="Gene3D" id="2.60.40.1730">
    <property type="entry name" value="tricorn interacting facor f3 domain"/>
    <property type="match status" value="1"/>
</dbReference>
<accession>A0A235BZ86</accession>
<evidence type="ECO:0000259" key="14">
    <source>
        <dbReference type="Pfam" id="PF17900"/>
    </source>
</evidence>
<keyword evidence="10" id="KW-0862">Zinc</keyword>
<evidence type="ECO:0000256" key="9">
    <source>
        <dbReference type="ARBA" id="ARBA00022801"/>
    </source>
</evidence>
<evidence type="ECO:0000256" key="3">
    <source>
        <dbReference type="ARBA" id="ARBA00010136"/>
    </source>
</evidence>
<dbReference type="SUPFAM" id="SSF63737">
    <property type="entry name" value="Leukotriene A4 hydrolase N-terminal domain"/>
    <property type="match status" value="1"/>
</dbReference>
<feature type="non-terminal residue" evidence="15">
    <location>
        <position position="656"/>
    </location>
</feature>
<evidence type="ECO:0000256" key="10">
    <source>
        <dbReference type="ARBA" id="ARBA00022833"/>
    </source>
</evidence>
<dbReference type="Pfam" id="PF17900">
    <property type="entry name" value="Peptidase_M1_N"/>
    <property type="match status" value="1"/>
</dbReference>
<dbReference type="AlphaFoldDB" id="A0A235BZ86"/>
<dbReference type="InterPro" id="IPR014782">
    <property type="entry name" value="Peptidase_M1_dom"/>
</dbReference>
<dbReference type="CDD" id="cd09603">
    <property type="entry name" value="M1_APN_like"/>
    <property type="match status" value="1"/>
</dbReference>
<evidence type="ECO:0000259" key="13">
    <source>
        <dbReference type="Pfam" id="PF13860"/>
    </source>
</evidence>
<feature type="domain" description="Peptidase M1 membrane alanine aminopeptidase" evidence="12">
    <location>
        <begin position="266"/>
        <end position="465"/>
    </location>
</feature>
<organism evidence="15 16">
    <name type="scientific">candidate division WOR-3 bacterium JGI_Cruoil_03_51_56</name>
    <dbReference type="NCBI Taxonomy" id="1973747"/>
    <lineage>
        <taxon>Bacteria</taxon>
        <taxon>Bacteria division WOR-3</taxon>
    </lineage>
</organism>
<proteinExistence type="inferred from homology"/>
<dbReference type="InterPro" id="IPR025965">
    <property type="entry name" value="FlgD/Vpr_Ig-like"/>
</dbReference>
<dbReference type="InterPro" id="IPR042097">
    <property type="entry name" value="Aminopeptidase_N-like_N_sf"/>
</dbReference>
<dbReference type="EMBL" id="NOZP01000020">
    <property type="protein sequence ID" value="OYD17097.1"/>
    <property type="molecule type" value="Genomic_DNA"/>
</dbReference>
<evidence type="ECO:0000256" key="6">
    <source>
        <dbReference type="ARBA" id="ARBA00022438"/>
    </source>
</evidence>
<dbReference type="PRINTS" id="PR00756">
    <property type="entry name" value="ALADIPTASE"/>
</dbReference>
<dbReference type="GO" id="GO:0016285">
    <property type="term" value="F:alanyl aminopeptidase activity"/>
    <property type="evidence" value="ECO:0007669"/>
    <property type="project" value="UniProtKB-EC"/>
</dbReference>
<dbReference type="Pfam" id="PF13860">
    <property type="entry name" value="FlgD_ig"/>
    <property type="match status" value="1"/>
</dbReference>
<name>A0A235BZ86_UNCW3</name>
<dbReference type="EC" id="3.4.11.2" evidence="4"/>
<dbReference type="Pfam" id="PF01433">
    <property type="entry name" value="Peptidase_M1"/>
    <property type="match status" value="1"/>
</dbReference>
<keyword evidence="9" id="KW-0378">Hydrolase</keyword>
<keyword evidence="11" id="KW-0482">Metalloprotease</keyword>
<comment type="caution">
    <text evidence="15">The sequence shown here is derived from an EMBL/GenBank/DDBJ whole genome shotgun (WGS) entry which is preliminary data.</text>
</comment>
<feature type="domain" description="Aminopeptidase N-like N-terminal" evidence="14">
    <location>
        <begin position="47"/>
        <end position="221"/>
    </location>
</feature>
<dbReference type="GO" id="GO:0005615">
    <property type="term" value="C:extracellular space"/>
    <property type="evidence" value="ECO:0007669"/>
    <property type="project" value="TreeGrafter"/>
</dbReference>
<gene>
    <name evidence="15" type="ORF">CH330_00845</name>
</gene>
<dbReference type="GO" id="GO:0005737">
    <property type="term" value="C:cytoplasm"/>
    <property type="evidence" value="ECO:0007669"/>
    <property type="project" value="TreeGrafter"/>
</dbReference>
<comment type="catalytic activity">
    <reaction evidence="1">
        <text>Release of an N-terminal amino acid, Xaa-|-Yaa- from a peptide, amide or arylamide. Xaa is preferably Ala, but may be most amino acids including Pro (slow action). When a terminal hydrophobic residue is followed by a prolyl residue, the two may be released as an intact Xaa-Pro dipeptide.</text>
        <dbReference type="EC" id="3.4.11.2"/>
    </reaction>
</comment>
<comment type="similarity">
    <text evidence="3">Belongs to the peptidase M1 family.</text>
</comment>
<dbReference type="GO" id="GO:0008270">
    <property type="term" value="F:zinc ion binding"/>
    <property type="evidence" value="ECO:0007669"/>
    <property type="project" value="InterPro"/>
</dbReference>
<evidence type="ECO:0000256" key="5">
    <source>
        <dbReference type="ARBA" id="ARBA00015611"/>
    </source>
</evidence>
<evidence type="ECO:0000256" key="2">
    <source>
        <dbReference type="ARBA" id="ARBA00001947"/>
    </source>
</evidence>
<dbReference type="InterPro" id="IPR001930">
    <property type="entry name" value="Peptidase_M1"/>
</dbReference>
<dbReference type="GO" id="GO:0016020">
    <property type="term" value="C:membrane"/>
    <property type="evidence" value="ECO:0007669"/>
    <property type="project" value="TreeGrafter"/>
</dbReference>
<dbReference type="GO" id="GO:0042277">
    <property type="term" value="F:peptide binding"/>
    <property type="evidence" value="ECO:0007669"/>
    <property type="project" value="TreeGrafter"/>
</dbReference>
<evidence type="ECO:0000256" key="11">
    <source>
        <dbReference type="ARBA" id="ARBA00023049"/>
    </source>
</evidence>
<dbReference type="PANTHER" id="PTHR11533:SF174">
    <property type="entry name" value="PUROMYCIN-SENSITIVE AMINOPEPTIDASE-RELATED"/>
    <property type="match status" value="1"/>
</dbReference>
<dbReference type="GO" id="GO:0006508">
    <property type="term" value="P:proteolysis"/>
    <property type="evidence" value="ECO:0007669"/>
    <property type="project" value="UniProtKB-KW"/>
</dbReference>
<dbReference type="SUPFAM" id="SSF55486">
    <property type="entry name" value="Metalloproteases ('zincins'), catalytic domain"/>
    <property type="match status" value="1"/>
</dbReference>
<evidence type="ECO:0000256" key="7">
    <source>
        <dbReference type="ARBA" id="ARBA00022670"/>
    </source>
</evidence>
<evidence type="ECO:0000313" key="16">
    <source>
        <dbReference type="Proteomes" id="UP000215559"/>
    </source>
</evidence>
<keyword evidence="6" id="KW-0031">Aminopeptidase</keyword>
<dbReference type="InterPro" id="IPR027268">
    <property type="entry name" value="Peptidase_M4/M1_CTD_sf"/>
</dbReference>
<reference evidence="15 16" key="1">
    <citation type="submission" date="2017-07" db="EMBL/GenBank/DDBJ databases">
        <title>Recovery of genomes from metagenomes via a dereplication, aggregation, and scoring strategy.</title>
        <authorList>
            <person name="Sieber C.M."/>
            <person name="Probst A.J."/>
            <person name="Sharrar A."/>
            <person name="Thomas B.C."/>
            <person name="Hess M."/>
            <person name="Tringe S.G."/>
            <person name="Banfield J.F."/>
        </authorList>
    </citation>
    <scope>NUCLEOTIDE SEQUENCE [LARGE SCALE GENOMIC DNA]</scope>
    <source>
        <strain evidence="15">JGI_Cruoil_03_51_56</strain>
    </source>
</reference>
<protein>
    <recommendedName>
        <fullName evidence="5">Aminopeptidase N</fullName>
        <ecNumber evidence="4">3.4.11.2</ecNumber>
    </recommendedName>
</protein>
<dbReference type="Gene3D" id="2.60.40.4070">
    <property type="match status" value="1"/>
</dbReference>
<dbReference type="PANTHER" id="PTHR11533">
    <property type="entry name" value="PROTEASE M1 ZINC METALLOPROTEASE"/>
    <property type="match status" value="1"/>
</dbReference>
<sequence length="656" mass="75293">MSFLSLFLCIIAWSNLGPRPVMPDESVRLLHHNTFVAESTHSYNVRQYRLDINLPMTDKTYACHEQITIMSELPALDTFSLNFVNLVCDSVKREGTPLTFTTPAGLLHIELDETLPQGDSTIIHIFFRHPDTVPEIGYYFAKPPTIHYAHAMTCGCPEENRYWFACFDEPMDKAEQGIMLNLTVPDTFQTCANGLCDSVTTNQDGTKTYWWRHPYPIATYLTTFSASRFATWSDTFVNTNGDTIPVLYFLWPEDSARSHQGFRHMLDMMEFYSDTAFYGPYPFEKYGMVPGYYGFPWGGMEHQTMTMIHTSLISGGDVTLSHELSHMWWGDMVTHVDFRNVWLNEGFAVYSECNYMGHLCGQNYFKSLMNNRAYNFFAQDRINRYPTFDPPEIYNYGNVYCKGAWVQHMLRFLEGDTVFGHPGIFFRSMRTYADSFKYGSVSTDDYCRIHEQVTGLELGWFFNEWIYQAGFPRYSLDWNSEQTGDSWRIITRLGQDNGQQAPEIFHMPLPVKFCGLGLDSLLCIQPHTNPEIDTFVFSTCPDSIVVDPDNWILDSCYMTGIAENAKGPIPEPRILSIAPNPASGCLKFQLSGKPSSQQQLQIYDRLGRLIRTLPYRLTSHGRNSVHWNRTDSTGRNVPAGIYFARLLPEMSTPVKK</sequence>
<dbReference type="Gene3D" id="1.10.390.10">
    <property type="entry name" value="Neutral Protease Domain 2"/>
    <property type="match status" value="1"/>
</dbReference>
<evidence type="ECO:0000259" key="12">
    <source>
        <dbReference type="Pfam" id="PF01433"/>
    </source>
</evidence>
<evidence type="ECO:0000256" key="4">
    <source>
        <dbReference type="ARBA" id="ARBA00012564"/>
    </source>
</evidence>
<comment type="cofactor">
    <cofactor evidence="2">
        <name>Zn(2+)</name>
        <dbReference type="ChEBI" id="CHEBI:29105"/>
    </cofactor>
</comment>
<dbReference type="Proteomes" id="UP000215559">
    <property type="component" value="Unassembled WGS sequence"/>
</dbReference>
<dbReference type="GO" id="GO:0070006">
    <property type="term" value="F:metalloaminopeptidase activity"/>
    <property type="evidence" value="ECO:0007669"/>
    <property type="project" value="TreeGrafter"/>
</dbReference>
<dbReference type="GO" id="GO:0043171">
    <property type="term" value="P:peptide catabolic process"/>
    <property type="evidence" value="ECO:0007669"/>
    <property type="project" value="TreeGrafter"/>
</dbReference>
<evidence type="ECO:0000256" key="1">
    <source>
        <dbReference type="ARBA" id="ARBA00000098"/>
    </source>
</evidence>
<dbReference type="InterPro" id="IPR050344">
    <property type="entry name" value="Peptidase_M1_aminopeptidases"/>
</dbReference>